<evidence type="ECO:0000313" key="2">
    <source>
        <dbReference type="Proteomes" id="UP000827872"/>
    </source>
</evidence>
<reference evidence="1" key="1">
    <citation type="submission" date="2021-08" db="EMBL/GenBank/DDBJ databases">
        <title>The first chromosome-level gecko genome reveals the dynamic sex chromosomes of Neotropical dwarf geckos (Sphaerodactylidae: Sphaerodactylus).</title>
        <authorList>
            <person name="Pinto B.J."/>
            <person name="Keating S.E."/>
            <person name="Gamble T."/>
        </authorList>
    </citation>
    <scope>NUCLEOTIDE SEQUENCE</scope>
    <source>
        <strain evidence="1">TG3544</strain>
    </source>
</reference>
<dbReference type="EMBL" id="CM037630">
    <property type="protein sequence ID" value="KAH7987250.1"/>
    <property type="molecule type" value="Genomic_DNA"/>
</dbReference>
<name>A0ACB8E5R8_9SAUR</name>
<proteinExistence type="predicted"/>
<comment type="caution">
    <text evidence="1">The sequence shown here is derived from an EMBL/GenBank/DDBJ whole genome shotgun (WGS) entry which is preliminary data.</text>
</comment>
<dbReference type="Proteomes" id="UP000827872">
    <property type="component" value="Linkage Group LG17"/>
</dbReference>
<organism evidence="1 2">
    <name type="scientific">Sphaerodactylus townsendi</name>
    <dbReference type="NCBI Taxonomy" id="933632"/>
    <lineage>
        <taxon>Eukaryota</taxon>
        <taxon>Metazoa</taxon>
        <taxon>Chordata</taxon>
        <taxon>Craniata</taxon>
        <taxon>Vertebrata</taxon>
        <taxon>Euteleostomi</taxon>
        <taxon>Lepidosauria</taxon>
        <taxon>Squamata</taxon>
        <taxon>Bifurcata</taxon>
        <taxon>Gekkota</taxon>
        <taxon>Sphaerodactylidae</taxon>
        <taxon>Sphaerodactylus</taxon>
    </lineage>
</organism>
<sequence length="220" mass="23246">MRQTFAKSAAEATRAALARSNQSLSGSHLADQEMGNFSPLGGCLADQGQGNQHLEDFCSEGPGLVERGQSNRTEDWSTGREEPGDRATDQASPGSHVADDGLTLQPEDGATVLEKSGVTVLRKKGARKRHGGAVQQSGAGRLLTHEYGHGRASDDQARSAPSQGRDRPLSRHNGGESGVAEFFTCRLCEPPNKDGPECIHWCTASTDCSSLVSQSLLCSA</sequence>
<gene>
    <name evidence="1" type="ORF">K3G42_002557</name>
</gene>
<accession>A0ACB8E5R8</accession>
<protein>
    <submittedName>
        <fullName evidence="1">Uncharacterized protein</fullName>
    </submittedName>
</protein>
<evidence type="ECO:0000313" key="1">
    <source>
        <dbReference type="EMBL" id="KAH7987250.1"/>
    </source>
</evidence>
<keyword evidence="2" id="KW-1185">Reference proteome</keyword>